<evidence type="ECO:0000313" key="2">
    <source>
        <dbReference type="Proteomes" id="UP000620124"/>
    </source>
</evidence>
<protein>
    <submittedName>
        <fullName evidence="1">Uncharacterized protein</fullName>
    </submittedName>
</protein>
<gene>
    <name evidence="1" type="ORF">MVEN_00967500</name>
</gene>
<reference evidence="1" key="1">
    <citation type="submission" date="2020-05" db="EMBL/GenBank/DDBJ databases">
        <title>Mycena genomes resolve the evolution of fungal bioluminescence.</title>
        <authorList>
            <person name="Tsai I.J."/>
        </authorList>
    </citation>
    <scope>NUCLEOTIDE SEQUENCE</scope>
    <source>
        <strain evidence="1">CCC161011</strain>
    </source>
</reference>
<proteinExistence type="predicted"/>
<dbReference type="Proteomes" id="UP000620124">
    <property type="component" value="Unassembled WGS sequence"/>
</dbReference>
<dbReference type="EMBL" id="JACAZI010000007">
    <property type="protein sequence ID" value="KAF7356352.1"/>
    <property type="molecule type" value="Genomic_DNA"/>
</dbReference>
<evidence type="ECO:0000313" key="1">
    <source>
        <dbReference type="EMBL" id="KAF7356352.1"/>
    </source>
</evidence>
<comment type="caution">
    <text evidence="1">The sequence shown here is derived from an EMBL/GenBank/DDBJ whole genome shotgun (WGS) entry which is preliminary data.</text>
</comment>
<sequence>MRRKLDTYHTRLDAARSKEKFFAAEISIYQDASILLTNFLVADAHPGCLTQQKLVLHFLSMHISRMISPLLVRGNIDTLFSPSSVYVRRYKFLTLKIKQLWLYVYK</sequence>
<name>A0A8H7D1V0_9AGAR</name>
<dbReference type="AlphaFoldDB" id="A0A8H7D1V0"/>
<keyword evidence="2" id="KW-1185">Reference proteome</keyword>
<organism evidence="1 2">
    <name type="scientific">Mycena venus</name>
    <dbReference type="NCBI Taxonomy" id="2733690"/>
    <lineage>
        <taxon>Eukaryota</taxon>
        <taxon>Fungi</taxon>
        <taxon>Dikarya</taxon>
        <taxon>Basidiomycota</taxon>
        <taxon>Agaricomycotina</taxon>
        <taxon>Agaricomycetes</taxon>
        <taxon>Agaricomycetidae</taxon>
        <taxon>Agaricales</taxon>
        <taxon>Marasmiineae</taxon>
        <taxon>Mycenaceae</taxon>
        <taxon>Mycena</taxon>
    </lineage>
</organism>
<accession>A0A8H7D1V0</accession>